<dbReference type="KEGG" id="dvv:114331962"/>
<name>A0A6P7FMV5_DIAVI</name>
<dbReference type="InParanoid" id="A0A6P7FMV5"/>
<protein>
    <submittedName>
        <fullName evidence="3">Uncharacterized protein LOC114331962</fullName>
    </submittedName>
</protein>
<evidence type="ECO:0000313" key="2">
    <source>
        <dbReference type="Proteomes" id="UP001652700"/>
    </source>
</evidence>
<dbReference type="OrthoDB" id="6755943at2759"/>
<dbReference type="EnsemblMetazoa" id="XM_028281655.2">
    <property type="protein sequence ID" value="XP_028137456.1"/>
    <property type="gene ID" value="LOC114331962"/>
</dbReference>
<gene>
    <name evidence="3" type="primary">LOC114331962</name>
</gene>
<accession>A0A6P7FMV5</accession>
<keyword evidence="2" id="KW-1185">Reference proteome</keyword>
<evidence type="ECO:0000313" key="1">
    <source>
        <dbReference type="EnsemblMetazoa" id="XP_028137456.1"/>
    </source>
</evidence>
<dbReference type="GeneID" id="114331962"/>
<dbReference type="AlphaFoldDB" id="A0A6P7FMV5"/>
<evidence type="ECO:0000313" key="3">
    <source>
        <dbReference type="RefSeq" id="XP_028137456.1"/>
    </source>
</evidence>
<reference evidence="3" key="1">
    <citation type="submission" date="2025-04" db="UniProtKB">
        <authorList>
            <consortium name="RefSeq"/>
        </authorList>
    </citation>
    <scope>IDENTIFICATION</scope>
    <source>
        <tissue evidence="3">Whole insect</tissue>
    </source>
</reference>
<sequence>MVRPEVLQEIKNNILKYEYPLANTMTDEELADIFKASNRPFLMAWMIKLLGTYEEAIVTVDNPQLLGHMMYENGFCTKDQADSFMNGFMSPTGQFEILQKMFIYMNIIKKPKPELDFKDITLPDIDDLFNKNLNLFPQYGEIKILTQEKNVSAATENNVKDQESAADPFETSNNADITKLLADVQLHLPILKKVVKECQKDEDANSDILLQRNDEVEKVVKKCSSYLRKINQYLKDVKTIQEFFNNNEECLAKPSDRKHSEAHRQMLRSLHIEVSSILRILNAITKK</sequence>
<organism evidence="3">
    <name type="scientific">Diabrotica virgifera virgifera</name>
    <name type="common">western corn rootworm</name>
    <dbReference type="NCBI Taxonomy" id="50390"/>
    <lineage>
        <taxon>Eukaryota</taxon>
        <taxon>Metazoa</taxon>
        <taxon>Ecdysozoa</taxon>
        <taxon>Arthropoda</taxon>
        <taxon>Hexapoda</taxon>
        <taxon>Insecta</taxon>
        <taxon>Pterygota</taxon>
        <taxon>Neoptera</taxon>
        <taxon>Endopterygota</taxon>
        <taxon>Coleoptera</taxon>
        <taxon>Polyphaga</taxon>
        <taxon>Cucujiformia</taxon>
        <taxon>Chrysomeloidea</taxon>
        <taxon>Chrysomelidae</taxon>
        <taxon>Galerucinae</taxon>
        <taxon>Diabroticina</taxon>
        <taxon>Diabroticites</taxon>
        <taxon>Diabrotica</taxon>
    </lineage>
</organism>
<dbReference type="RefSeq" id="XP_028137456.1">
    <property type="nucleotide sequence ID" value="XM_028281655.1"/>
</dbReference>
<reference evidence="1" key="2">
    <citation type="submission" date="2025-05" db="UniProtKB">
        <authorList>
            <consortium name="EnsemblMetazoa"/>
        </authorList>
    </citation>
    <scope>IDENTIFICATION</scope>
</reference>
<dbReference type="Proteomes" id="UP001652700">
    <property type="component" value="Unplaced"/>
</dbReference>
<proteinExistence type="predicted"/>